<evidence type="ECO:0000256" key="3">
    <source>
        <dbReference type="ARBA" id="ARBA00022801"/>
    </source>
</evidence>
<dbReference type="GO" id="GO:0008234">
    <property type="term" value="F:cysteine-type peptidase activity"/>
    <property type="evidence" value="ECO:0007669"/>
    <property type="project" value="UniProtKB-KW"/>
</dbReference>
<dbReference type="EMBL" id="JABZRD010000290">
    <property type="protein sequence ID" value="MBF1283909.1"/>
    <property type="molecule type" value="Genomic_DNA"/>
</dbReference>
<dbReference type="Pfam" id="PF00877">
    <property type="entry name" value="NLPC_P60"/>
    <property type="match status" value="1"/>
</dbReference>
<dbReference type="Gene3D" id="3.90.1720.10">
    <property type="entry name" value="endopeptidase domain like (from Nostoc punctiforme)"/>
    <property type="match status" value="1"/>
</dbReference>
<evidence type="ECO:0000256" key="1">
    <source>
        <dbReference type="ARBA" id="ARBA00007074"/>
    </source>
</evidence>
<reference evidence="6" key="1">
    <citation type="submission" date="2020-04" db="EMBL/GenBank/DDBJ databases">
        <title>Deep metagenomics examines the oral microbiome during advanced dental caries in children, revealing novel taxa and co-occurrences with host molecules.</title>
        <authorList>
            <person name="Baker J.L."/>
            <person name="Morton J.T."/>
            <person name="Dinis M."/>
            <person name="Alvarez R."/>
            <person name="Tran N.C."/>
            <person name="Knight R."/>
            <person name="Edlund A."/>
        </authorList>
    </citation>
    <scope>NUCLEOTIDE SEQUENCE</scope>
    <source>
        <strain evidence="6">JCVI_24_bin.2</strain>
    </source>
</reference>
<keyword evidence="3" id="KW-0378">Hydrolase</keyword>
<evidence type="ECO:0000313" key="6">
    <source>
        <dbReference type="EMBL" id="MBF1283909.1"/>
    </source>
</evidence>
<evidence type="ECO:0000313" key="7">
    <source>
        <dbReference type="Proteomes" id="UP000709351"/>
    </source>
</evidence>
<gene>
    <name evidence="6" type="ORF">HXM93_05175</name>
</gene>
<dbReference type="InterPro" id="IPR038765">
    <property type="entry name" value="Papain-like_cys_pep_sf"/>
</dbReference>
<organism evidence="6 7">
    <name type="scientific">Oribacterium parvum</name>
    <dbReference type="NCBI Taxonomy" id="1501329"/>
    <lineage>
        <taxon>Bacteria</taxon>
        <taxon>Bacillati</taxon>
        <taxon>Bacillota</taxon>
        <taxon>Clostridia</taxon>
        <taxon>Lachnospirales</taxon>
        <taxon>Lachnospiraceae</taxon>
        <taxon>Oribacterium</taxon>
    </lineage>
</organism>
<feature type="domain" description="NlpC/P60" evidence="5">
    <location>
        <begin position="5"/>
        <end position="35"/>
    </location>
</feature>
<dbReference type="Proteomes" id="UP000709351">
    <property type="component" value="Unassembled WGS sequence"/>
</dbReference>
<keyword evidence="4" id="KW-0788">Thiol protease</keyword>
<dbReference type="SUPFAM" id="SSF54001">
    <property type="entry name" value="Cysteine proteinases"/>
    <property type="match status" value="1"/>
</dbReference>
<proteinExistence type="inferred from homology"/>
<feature type="non-terminal residue" evidence="6">
    <location>
        <position position="1"/>
    </location>
</feature>
<comment type="caution">
    <text evidence="6">The sequence shown here is derived from an EMBL/GenBank/DDBJ whole genome shotgun (WGS) entry which is preliminary data.</text>
</comment>
<evidence type="ECO:0000256" key="4">
    <source>
        <dbReference type="ARBA" id="ARBA00022807"/>
    </source>
</evidence>
<name>A0A930DNZ0_9FIRM</name>
<dbReference type="GO" id="GO:0006508">
    <property type="term" value="P:proteolysis"/>
    <property type="evidence" value="ECO:0007669"/>
    <property type="project" value="UniProtKB-KW"/>
</dbReference>
<dbReference type="InterPro" id="IPR000064">
    <property type="entry name" value="NLP_P60_dom"/>
</dbReference>
<comment type="similarity">
    <text evidence="1">Belongs to the peptidase C40 family.</text>
</comment>
<sequence>VLAYAGHVGIYLGNGRMLSALNSRSGVTIESATYKPIKSIRRFV</sequence>
<evidence type="ECO:0000259" key="5">
    <source>
        <dbReference type="Pfam" id="PF00877"/>
    </source>
</evidence>
<accession>A0A930DNZ0</accession>
<protein>
    <submittedName>
        <fullName evidence="6">C40 family peptidase</fullName>
    </submittedName>
</protein>
<dbReference type="AlphaFoldDB" id="A0A930DNZ0"/>
<keyword evidence="2" id="KW-0645">Protease</keyword>
<evidence type="ECO:0000256" key="2">
    <source>
        <dbReference type="ARBA" id="ARBA00022670"/>
    </source>
</evidence>